<dbReference type="Pfam" id="PF00329">
    <property type="entry name" value="Complex1_30kDa"/>
    <property type="match status" value="1"/>
</dbReference>
<comment type="similarity">
    <text evidence="1">Belongs to the complex I 30 kDa subunit family.</text>
</comment>
<proteinExistence type="inferred from homology"/>
<dbReference type="AlphaFoldDB" id="A0A4P9JLD8"/>
<evidence type="ECO:0000256" key="1">
    <source>
        <dbReference type="ARBA" id="ARBA00007569"/>
    </source>
</evidence>
<name>A0A4P9JLD8_9SPIT</name>
<evidence type="ECO:0000259" key="2">
    <source>
        <dbReference type="Pfam" id="PF00329"/>
    </source>
</evidence>
<evidence type="ECO:0000313" key="3">
    <source>
        <dbReference type="EMBL" id="QCU82609.1"/>
    </source>
</evidence>
<accession>A0A4P9JLD8</accession>
<gene>
    <name evidence="3" type="primary">nad9</name>
</gene>
<dbReference type="Gene3D" id="3.30.460.80">
    <property type="entry name" value="NADH:ubiquinone oxidoreductase, 30kDa subunit"/>
    <property type="match status" value="1"/>
</dbReference>
<dbReference type="GO" id="GO:0008137">
    <property type="term" value="F:NADH dehydrogenase (ubiquinone) activity"/>
    <property type="evidence" value="ECO:0007669"/>
    <property type="project" value="InterPro"/>
</dbReference>
<organism evidence="3">
    <name type="scientific">Pseudourostyla cristata</name>
    <dbReference type="NCBI Taxonomy" id="293816"/>
    <lineage>
        <taxon>Eukaryota</taxon>
        <taxon>Sar</taxon>
        <taxon>Alveolata</taxon>
        <taxon>Ciliophora</taxon>
        <taxon>Intramacronucleata</taxon>
        <taxon>Spirotrichea</taxon>
        <taxon>Stichotrichia</taxon>
        <taxon>Urostylida</taxon>
        <taxon>Pseudourostylidae</taxon>
        <taxon>Pseudourostyla</taxon>
    </lineage>
</organism>
<dbReference type="InterPro" id="IPR037232">
    <property type="entry name" value="NADH_quin_OxRdtase_su_C/D-like"/>
</dbReference>
<geneLocation type="mitochondrion" evidence="3"/>
<keyword evidence="3" id="KW-0496">Mitochondrion</keyword>
<dbReference type="EMBL" id="MH888186">
    <property type="protein sequence ID" value="QCU82609.1"/>
    <property type="molecule type" value="Genomic_DNA"/>
</dbReference>
<protein>
    <submittedName>
        <fullName evidence="3">NADH dehydrogenase subunit 9</fullName>
    </submittedName>
</protein>
<dbReference type="InterPro" id="IPR001268">
    <property type="entry name" value="NADH_UbQ_OxRdtase_30kDa_su"/>
</dbReference>
<reference evidence="3" key="1">
    <citation type="journal article" date="2019" name="Mitochondrial DNA Part B Resour">
        <title>The mitochondrial genome of the ciliate Pseudourostyla cristata (Ciliophora, Urostylida).</title>
        <authorList>
            <person name="Park K.-M."/>
            <person name="Min G.-S."/>
            <person name="Kim S."/>
        </authorList>
    </citation>
    <scope>NUCLEOTIDE SEQUENCE</scope>
</reference>
<sequence>MSSFFYSTQLTDIFCYETPINLNTINNDKTGNNNLTIVPTTIIVYNLHIILPQQRVFLIILNTIKTILTKNVNKISTLASITELFNNANWLERENTELHGVVFSNKKDTRNLMLQYGDASTPLIKTFPSIGIREIYYDSVTDSLIQTTPTIQF</sequence>
<feature type="domain" description="NADH:ubiquinone oxidoreductase 30kDa subunit" evidence="2">
    <location>
        <begin position="43"/>
        <end position="129"/>
    </location>
</feature>
<dbReference type="SUPFAM" id="SSF143243">
    <property type="entry name" value="Nqo5-like"/>
    <property type="match status" value="1"/>
</dbReference>
<dbReference type="PANTHER" id="PTHR10884:SF14">
    <property type="entry name" value="NADH DEHYDROGENASE [UBIQUINONE] IRON-SULFUR PROTEIN 3, MITOCHONDRIAL"/>
    <property type="match status" value="1"/>
</dbReference>
<dbReference type="PANTHER" id="PTHR10884">
    <property type="entry name" value="NADH DEHYDROGENASE UBIQUINONE IRON-SULFUR PROTEIN 3"/>
    <property type="match status" value="1"/>
</dbReference>